<dbReference type="CDD" id="cd23832">
    <property type="entry name" value="DRWD-C_FANCL"/>
    <property type="match status" value="1"/>
</dbReference>
<dbReference type="GO" id="GO:0061630">
    <property type="term" value="F:ubiquitin protein ligase activity"/>
    <property type="evidence" value="ECO:0007669"/>
    <property type="project" value="TreeGrafter"/>
</dbReference>
<dbReference type="InterPro" id="IPR026848">
    <property type="entry name" value="Fancl"/>
</dbReference>
<dbReference type="AlphaFoldDB" id="K3X2N1"/>
<dbReference type="CDD" id="cd23786">
    <property type="entry name" value="ELF_FANCL"/>
    <property type="match status" value="1"/>
</dbReference>
<dbReference type="EnsemblProtists" id="PYU1_T011480">
    <property type="protein sequence ID" value="PYU1_T011480"/>
    <property type="gene ID" value="PYU1_G011454"/>
</dbReference>
<dbReference type="InterPro" id="IPR043003">
    <property type="entry name" value="FANCL_d3_sf"/>
</dbReference>
<dbReference type="Proteomes" id="UP000019132">
    <property type="component" value="Unassembled WGS sequence"/>
</dbReference>
<dbReference type="Pfam" id="PF09765">
    <property type="entry name" value="FANCL_d1"/>
    <property type="match status" value="1"/>
</dbReference>
<dbReference type="OMA" id="NRPFHAK"/>
<dbReference type="InterPro" id="IPR019162">
    <property type="entry name" value="FancL_WD-rpt_cont_dom"/>
</dbReference>
<dbReference type="Pfam" id="PF11793">
    <property type="entry name" value="FANCL_C"/>
    <property type="match status" value="1"/>
</dbReference>
<dbReference type="InterPro" id="IPR044037">
    <property type="entry name" value="FANCL_d3"/>
</dbReference>
<dbReference type="Gene3D" id="3.30.40.10">
    <property type="entry name" value="Zinc/RING finger domain, C3HC4 (zinc finger)"/>
    <property type="match status" value="1"/>
</dbReference>
<dbReference type="InterPro" id="IPR026850">
    <property type="entry name" value="FANCL_C"/>
</dbReference>
<dbReference type="GO" id="GO:0043240">
    <property type="term" value="C:Fanconi anaemia nuclear complex"/>
    <property type="evidence" value="ECO:0007669"/>
    <property type="project" value="InterPro"/>
</dbReference>
<evidence type="ECO:0000259" key="2">
    <source>
        <dbReference type="Pfam" id="PF11793"/>
    </source>
</evidence>
<dbReference type="InParanoid" id="K3X2N1"/>
<dbReference type="Pfam" id="PF18890">
    <property type="entry name" value="FANCL_d2"/>
    <property type="match status" value="1"/>
</dbReference>
<dbReference type="SUPFAM" id="SSF57850">
    <property type="entry name" value="RING/U-box"/>
    <property type="match status" value="1"/>
</dbReference>
<dbReference type="VEuPathDB" id="FungiDB:PYU1_G011454"/>
<reference evidence="6" key="1">
    <citation type="journal article" date="2010" name="Genome Biol.">
        <title>Genome sequence of the necrotrophic plant pathogen Pythium ultimum reveals original pathogenicity mechanisms and effector repertoire.</title>
        <authorList>
            <person name="Levesque C.A."/>
            <person name="Brouwer H."/>
            <person name="Cano L."/>
            <person name="Hamilton J.P."/>
            <person name="Holt C."/>
            <person name="Huitema E."/>
            <person name="Raffaele S."/>
            <person name="Robideau G.P."/>
            <person name="Thines M."/>
            <person name="Win J."/>
            <person name="Zerillo M.M."/>
            <person name="Beakes G.W."/>
            <person name="Boore J.L."/>
            <person name="Busam D."/>
            <person name="Dumas B."/>
            <person name="Ferriera S."/>
            <person name="Fuerstenberg S.I."/>
            <person name="Gachon C.M."/>
            <person name="Gaulin E."/>
            <person name="Govers F."/>
            <person name="Grenville-Briggs L."/>
            <person name="Horner N."/>
            <person name="Hostetler J."/>
            <person name="Jiang R.H."/>
            <person name="Johnson J."/>
            <person name="Krajaejun T."/>
            <person name="Lin H."/>
            <person name="Meijer H.J."/>
            <person name="Moore B."/>
            <person name="Morris P."/>
            <person name="Phuntmart V."/>
            <person name="Puiu D."/>
            <person name="Shetty J."/>
            <person name="Stajich J.E."/>
            <person name="Tripathy S."/>
            <person name="Wawra S."/>
            <person name="van West P."/>
            <person name="Whitty B.R."/>
            <person name="Coutinho P.M."/>
            <person name="Henrissat B."/>
            <person name="Martin F."/>
            <person name="Thomas P.D."/>
            <person name="Tyler B.M."/>
            <person name="De Vries R.P."/>
            <person name="Kamoun S."/>
            <person name="Yandell M."/>
            <person name="Tisserat N."/>
            <person name="Buell C.R."/>
        </authorList>
    </citation>
    <scope>NUCLEOTIDE SEQUENCE</scope>
    <source>
        <strain evidence="6">DAOM:BR144</strain>
    </source>
</reference>
<dbReference type="Gene3D" id="3.10.110.20">
    <property type="entry name" value="RWD domain-like"/>
    <property type="match status" value="1"/>
</dbReference>
<evidence type="ECO:0000313" key="5">
    <source>
        <dbReference type="EnsemblProtists" id="PYU1_T011480"/>
    </source>
</evidence>
<dbReference type="GO" id="GO:0036297">
    <property type="term" value="P:interstrand cross-link repair"/>
    <property type="evidence" value="ECO:0007669"/>
    <property type="project" value="InterPro"/>
</dbReference>
<dbReference type="CDD" id="cd16490">
    <property type="entry name" value="RING-CH-C4HC3_FANCL"/>
    <property type="match status" value="1"/>
</dbReference>
<proteinExistence type="predicted"/>
<dbReference type="EMBL" id="GL376571">
    <property type="status" value="NOT_ANNOTATED_CDS"/>
    <property type="molecule type" value="Genomic_DNA"/>
</dbReference>
<dbReference type="Pfam" id="PF18891">
    <property type="entry name" value="FANCL_d3"/>
    <property type="match status" value="1"/>
</dbReference>
<dbReference type="SMART" id="SM01197">
    <property type="entry name" value="FANCL_C"/>
    <property type="match status" value="1"/>
</dbReference>
<reference evidence="6" key="2">
    <citation type="submission" date="2010-04" db="EMBL/GenBank/DDBJ databases">
        <authorList>
            <person name="Buell R."/>
            <person name="Hamilton J."/>
            <person name="Hostetler J."/>
        </authorList>
    </citation>
    <scope>NUCLEOTIDE SEQUENCE [LARGE SCALE GENOMIC DNA]</scope>
    <source>
        <strain evidence="6">DAOM:BR144</strain>
    </source>
</reference>
<feature type="domain" description="FANCL C-terminal" evidence="2">
    <location>
        <begin position="309"/>
        <end position="398"/>
    </location>
</feature>
<evidence type="ECO:0000259" key="1">
    <source>
        <dbReference type="Pfam" id="PF09765"/>
    </source>
</evidence>
<evidence type="ECO:0000259" key="4">
    <source>
        <dbReference type="Pfam" id="PF18891"/>
    </source>
</evidence>
<dbReference type="CDD" id="cd23831">
    <property type="entry name" value="DRWD-N_FANCL"/>
    <property type="match status" value="1"/>
</dbReference>
<dbReference type="Gene3D" id="3.10.110.10">
    <property type="entry name" value="Ubiquitin Conjugating Enzyme"/>
    <property type="match status" value="1"/>
</dbReference>
<protein>
    <recommendedName>
        <fullName evidence="7">RING-type domain-containing protein</fullName>
    </recommendedName>
</protein>
<evidence type="ECO:0000259" key="3">
    <source>
        <dbReference type="Pfam" id="PF18890"/>
    </source>
</evidence>
<feature type="domain" description="FANCL UBC-like" evidence="4">
    <location>
        <begin position="204"/>
        <end position="300"/>
    </location>
</feature>
<dbReference type="InterPro" id="IPR043898">
    <property type="entry name" value="FANCL_d2"/>
</dbReference>
<reference evidence="5" key="3">
    <citation type="submission" date="2015-02" db="UniProtKB">
        <authorList>
            <consortium name="EnsemblProtists"/>
        </authorList>
    </citation>
    <scope>IDENTIFICATION</scope>
    <source>
        <strain evidence="5">DAOM BR144</strain>
    </source>
</reference>
<name>K3X2N1_GLOUD</name>
<dbReference type="PANTHER" id="PTHR13206:SF0">
    <property type="entry name" value="E3 UBIQUITIN-PROTEIN LIGASE FANCL"/>
    <property type="match status" value="1"/>
</dbReference>
<keyword evidence="6" id="KW-1185">Reference proteome</keyword>
<evidence type="ECO:0000313" key="6">
    <source>
        <dbReference type="Proteomes" id="UP000019132"/>
    </source>
</evidence>
<sequence>TQFAPDNARLTSFSGFVRVGHDEFKVRVRSITYDNSSSTRMCFDTAQLDVEPRLAAILASQQDTLKIRLAQSSSLESFIKELEELVAICAPVTTLQPALPSAAYYTHLMAELDAIGWNHLLELSDDLRSLELQTHDAAKRKHAIRLQLPVEYPPRSAPVCFVDAPEPFELVWDPQEASAYGGGCCYMLKEVLQQFDAFLSKFQSFWDVLDDLDTKTCVLEPHRPTRATARRRIALQKHASLQIEVNPEHPRAICELSFFGNDATVGSLREKWSEGVFQWDETLPLRDNLESILDVEFPSPTHTQADEFAIECGICYCYRLEMDAPSSEETTTATTAKRPHAAQPRTLIPDKLCENSKCNRPFHEKCLFDWLKALPTARQSFNTVFGECPYCREAISAKFLP</sequence>
<evidence type="ECO:0008006" key="7">
    <source>
        <dbReference type="Google" id="ProtNLM"/>
    </source>
</evidence>
<organism evidence="5 6">
    <name type="scientific">Globisporangium ultimum (strain ATCC 200006 / CBS 805.95 / DAOM BR144)</name>
    <name type="common">Pythium ultimum</name>
    <dbReference type="NCBI Taxonomy" id="431595"/>
    <lineage>
        <taxon>Eukaryota</taxon>
        <taxon>Sar</taxon>
        <taxon>Stramenopiles</taxon>
        <taxon>Oomycota</taxon>
        <taxon>Peronosporomycetes</taxon>
        <taxon>Pythiales</taxon>
        <taxon>Pythiaceae</taxon>
        <taxon>Globisporangium</taxon>
    </lineage>
</organism>
<dbReference type="HOGENOM" id="CLU_045054_0_0_1"/>
<feature type="domain" description="Fanconi anemia complex subunit FancL WD-repeat containing" evidence="1">
    <location>
        <begin position="4"/>
        <end position="86"/>
    </location>
</feature>
<dbReference type="InterPro" id="IPR013083">
    <property type="entry name" value="Znf_RING/FYVE/PHD"/>
</dbReference>
<dbReference type="GO" id="GO:0006513">
    <property type="term" value="P:protein monoubiquitination"/>
    <property type="evidence" value="ECO:0007669"/>
    <property type="project" value="TreeGrafter"/>
</dbReference>
<dbReference type="InterPro" id="IPR016135">
    <property type="entry name" value="UBQ-conjugating_enzyme/RWD"/>
</dbReference>
<dbReference type="PANTHER" id="PTHR13206">
    <property type="entry name" value="UBIQUITIN LIGASE PROTEIN PHF9 FANCONI ANEMIA GROUP L PROTEIN"/>
    <property type="match status" value="1"/>
</dbReference>
<accession>K3X2N1</accession>
<dbReference type="STRING" id="431595.K3X2N1"/>
<dbReference type="eggNOG" id="KOG3268">
    <property type="taxonomic scope" value="Eukaryota"/>
</dbReference>
<feature type="domain" description="FANCL UBC-like" evidence="3">
    <location>
        <begin position="103"/>
        <end position="202"/>
    </location>
</feature>